<gene>
    <name evidence="1" type="ORF">SAMN02745189_01479</name>
</gene>
<evidence type="ECO:0000313" key="2">
    <source>
        <dbReference type="Proteomes" id="UP000184206"/>
    </source>
</evidence>
<dbReference type="AlphaFoldDB" id="A0A1M7FKI9"/>
<sequence>MNPEGNVELYRVIENWNPMKEDEDMDYDAEIYDIIAILYDHPSKEDAALGVQSIFEFAFSVRVPLKDIHPMVENAHHIIDIYKS</sequence>
<name>A0A1M7FKI9_9BACL</name>
<dbReference type="STRING" id="1123231.SAMN02745189_01479"/>
<dbReference type="InterPro" id="IPR015053">
    <property type="entry name" value="DUF1871"/>
</dbReference>
<organism evidence="1 2">
    <name type="scientific">Lacicoccus alkaliphilus DSM 16010</name>
    <dbReference type="NCBI Taxonomy" id="1123231"/>
    <lineage>
        <taxon>Bacteria</taxon>
        <taxon>Bacillati</taxon>
        <taxon>Bacillota</taxon>
        <taxon>Bacilli</taxon>
        <taxon>Bacillales</taxon>
        <taxon>Salinicoccaceae</taxon>
        <taxon>Lacicoccus</taxon>
    </lineage>
</organism>
<dbReference type="SUPFAM" id="SSF116922">
    <property type="entry name" value="YugE-like"/>
    <property type="match status" value="1"/>
</dbReference>
<proteinExistence type="predicted"/>
<evidence type="ECO:0000313" key="1">
    <source>
        <dbReference type="EMBL" id="SHM04581.1"/>
    </source>
</evidence>
<dbReference type="OrthoDB" id="2353632at2"/>
<accession>A0A1M7FKI9</accession>
<keyword evidence="2" id="KW-1185">Reference proteome</keyword>
<dbReference type="InterPro" id="IPR023162">
    <property type="entry name" value="Apc36109-like_dom_sf"/>
</dbReference>
<dbReference type="RefSeq" id="WP_072709844.1">
    <property type="nucleotide sequence ID" value="NZ_FRCF01000004.1"/>
</dbReference>
<dbReference type="Gene3D" id="1.10.340.20">
    <property type="entry name" value="Apc36109-like domain"/>
    <property type="match status" value="1"/>
</dbReference>
<dbReference type="EMBL" id="FRCF01000004">
    <property type="protein sequence ID" value="SHM04581.1"/>
    <property type="molecule type" value="Genomic_DNA"/>
</dbReference>
<dbReference type="Pfam" id="PF08958">
    <property type="entry name" value="DUF1871"/>
    <property type="match status" value="1"/>
</dbReference>
<evidence type="ECO:0008006" key="3">
    <source>
        <dbReference type="Google" id="ProtNLM"/>
    </source>
</evidence>
<reference evidence="1 2" key="1">
    <citation type="submission" date="2016-11" db="EMBL/GenBank/DDBJ databases">
        <authorList>
            <person name="Jaros S."/>
            <person name="Januszkiewicz K."/>
            <person name="Wedrychowicz H."/>
        </authorList>
    </citation>
    <scope>NUCLEOTIDE SEQUENCE [LARGE SCALE GENOMIC DNA]</scope>
    <source>
        <strain evidence="1 2">DSM 16010</strain>
    </source>
</reference>
<dbReference type="Proteomes" id="UP000184206">
    <property type="component" value="Unassembled WGS sequence"/>
</dbReference>
<protein>
    <recommendedName>
        <fullName evidence="3">DUF1871 domain-containing protein</fullName>
    </recommendedName>
</protein>